<protein>
    <submittedName>
        <fullName evidence="2">Uncharacterized protein</fullName>
    </submittedName>
</protein>
<feature type="transmembrane region" description="Helical" evidence="1">
    <location>
        <begin position="76"/>
        <end position="93"/>
    </location>
</feature>
<organism evidence="2">
    <name type="scientific">marine metagenome</name>
    <dbReference type="NCBI Taxonomy" id="408172"/>
    <lineage>
        <taxon>unclassified sequences</taxon>
        <taxon>metagenomes</taxon>
        <taxon>ecological metagenomes</taxon>
    </lineage>
</organism>
<sequence>MTYININSEERRPVFLLFIMFFSTVAASITGSAVRDAVFLIQFDRSFLPIMYILIAIVMAGVITVYKKLTSSQDQVTLITISGLLFSVSLLFFQS</sequence>
<feature type="non-terminal residue" evidence="2">
    <location>
        <position position="95"/>
    </location>
</feature>
<name>A0A382K4L1_9ZZZZ</name>
<keyword evidence="1" id="KW-0812">Transmembrane</keyword>
<keyword evidence="1" id="KW-1133">Transmembrane helix</keyword>
<keyword evidence="1" id="KW-0472">Membrane</keyword>
<evidence type="ECO:0000313" key="2">
    <source>
        <dbReference type="EMBL" id="SVC17601.1"/>
    </source>
</evidence>
<proteinExistence type="predicted"/>
<evidence type="ECO:0000256" key="1">
    <source>
        <dbReference type="SAM" id="Phobius"/>
    </source>
</evidence>
<accession>A0A382K4L1</accession>
<dbReference type="EMBL" id="UINC01077458">
    <property type="protein sequence ID" value="SVC17601.1"/>
    <property type="molecule type" value="Genomic_DNA"/>
</dbReference>
<dbReference type="AlphaFoldDB" id="A0A382K4L1"/>
<feature type="transmembrane region" description="Helical" evidence="1">
    <location>
        <begin position="46"/>
        <end position="64"/>
    </location>
</feature>
<gene>
    <name evidence="2" type="ORF">METZ01_LOCUS270455</name>
</gene>
<reference evidence="2" key="1">
    <citation type="submission" date="2018-05" db="EMBL/GenBank/DDBJ databases">
        <authorList>
            <person name="Lanie J.A."/>
            <person name="Ng W.-L."/>
            <person name="Kazmierczak K.M."/>
            <person name="Andrzejewski T.M."/>
            <person name="Davidsen T.M."/>
            <person name="Wayne K.J."/>
            <person name="Tettelin H."/>
            <person name="Glass J.I."/>
            <person name="Rusch D."/>
            <person name="Podicherti R."/>
            <person name="Tsui H.-C.T."/>
            <person name="Winkler M.E."/>
        </authorList>
    </citation>
    <scope>NUCLEOTIDE SEQUENCE</scope>
</reference>
<feature type="transmembrane region" description="Helical" evidence="1">
    <location>
        <begin position="14"/>
        <end position="34"/>
    </location>
</feature>